<dbReference type="PANTHER" id="PTHR21483:SF18">
    <property type="entry name" value="RNA POLYMERASE II-ASSOCIATED PROTEIN 1"/>
    <property type="match status" value="1"/>
</dbReference>
<evidence type="ECO:0000256" key="4">
    <source>
        <dbReference type="ARBA" id="ARBA00023242"/>
    </source>
</evidence>
<dbReference type="InterPro" id="IPR013930">
    <property type="entry name" value="RPAP1_N"/>
</dbReference>
<reference evidence="10" key="1">
    <citation type="submission" date="2025-08" db="UniProtKB">
        <authorList>
            <consortium name="RefSeq"/>
        </authorList>
    </citation>
    <scope>IDENTIFICATION</scope>
</reference>
<evidence type="ECO:0000259" key="8">
    <source>
        <dbReference type="Pfam" id="PF25766"/>
    </source>
</evidence>
<evidence type="ECO:0000256" key="3">
    <source>
        <dbReference type="ARBA" id="ARBA00023163"/>
    </source>
</evidence>
<dbReference type="GO" id="GO:0006366">
    <property type="term" value="P:transcription by RNA polymerase II"/>
    <property type="evidence" value="ECO:0007669"/>
    <property type="project" value="InterPro"/>
</dbReference>
<comment type="subcellular location">
    <subcellularLocation>
        <location evidence="1">Nucleus</location>
    </subcellularLocation>
</comment>
<name>A0A3Q0JDZ8_DIACI</name>
<feature type="compositionally biased region" description="Polar residues" evidence="5">
    <location>
        <begin position="99"/>
        <end position="116"/>
    </location>
</feature>
<evidence type="ECO:0000313" key="10">
    <source>
        <dbReference type="RefSeq" id="XP_026685218.1"/>
    </source>
</evidence>
<dbReference type="Proteomes" id="UP000079169">
    <property type="component" value="Unplaced"/>
</dbReference>
<dbReference type="InterPro" id="IPR057989">
    <property type="entry name" value="TPR_RPAP1/MINIYO-like"/>
</dbReference>
<dbReference type="RefSeq" id="XP_026685218.1">
    <property type="nucleotide sequence ID" value="XM_026829417.1"/>
</dbReference>
<feature type="domain" description="RPAP1 N-terminal" evidence="7">
    <location>
        <begin position="56"/>
        <end position="98"/>
    </location>
</feature>
<gene>
    <name evidence="10" type="primary">LOC103517256</name>
</gene>
<dbReference type="PaxDb" id="121845-A0A3Q0JDZ8"/>
<dbReference type="InterPro" id="IPR039913">
    <property type="entry name" value="RPAP1/Rba50"/>
</dbReference>
<proteinExistence type="inferred from homology"/>
<evidence type="ECO:0000313" key="9">
    <source>
        <dbReference type="Proteomes" id="UP000079169"/>
    </source>
</evidence>
<dbReference type="PANTHER" id="PTHR21483">
    <property type="entry name" value="RNA POLYMERASE II-ASSOCIATED PROTEIN 1"/>
    <property type="match status" value="1"/>
</dbReference>
<feature type="region of interest" description="Disordered" evidence="5">
    <location>
        <begin position="94"/>
        <end position="116"/>
    </location>
</feature>
<dbReference type="Pfam" id="PF08620">
    <property type="entry name" value="RPAP1_C"/>
    <property type="match status" value="1"/>
</dbReference>
<dbReference type="STRING" id="121845.A0A3Q0JDZ8"/>
<evidence type="ECO:0000259" key="7">
    <source>
        <dbReference type="Pfam" id="PF08621"/>
    </source>
</evidence>
<sequence length="863" mass="99382">METGKRKLSLFAQSMRAKRNISEAEINNSCSINTKVNEQTFGQTSVLVNGQDKDVIHQENVEKLSKMSPEEILNEQQKLLADIDPGLIEFIKSRKKNRSQPSVSESPLEETTATQTTEVKMECIPPIVSEIANKWPHMDVIEEDKLKWIEDVKPDENNKPSVEGYNARFDFEGNLLAYKEENLKIEGLYHHGEEPDRPGYTIQELLHLSRSSVQQQRMTSINTLANILHKSDTYNTFLNGPIKPQLIDNNVYLMLRFSLDDNSKPIISPTLHAMQELFVNYSDELCLDRCISMYKLKQPNLHVNMDDLKKEEKEIKDEDYVRIDLVRGSMRTDLLKRLSYILNNLHPDSIQMTNIIKILIRMARHSDEISGHIIDDEYLIKSLHATLLTHSIDIYTVQIVKLYRILFTRNIEISRYLLEHFDITCGVLGFIHNEHKGHIKLVIECFYYLSTLCMYGLKLSELSEYSPVLLTLLHAHFNLTGLDSSELDMEHCAALIYLINVISCQDKSTSTMFTDLILQCTQKWLTQSLTCPLNYTSCTMLSNALLFLIISQQTHVSMKRLISSDQFKQGLIRLSKYSWLLNGRFDKGHDSLPQLGSVPMILHKDSVFPLLNNLFIFLKNNNEEAVLLFNTCDGLIEYVRNIVISTDLSSTINHYYAAYEIQTLGSLLELYYESQCSKYDSLMHSLSLTLMSVVQHQHRHLLSPLMTSFVFEEKYFLGTLSSVTSRVEQLSIGDESRNNTILNEAITRLPQIKQYYLSRFRVSLLPNNRGNPTTLIVFEKDIEPLLPCDWVYLPILEIYNSEMEHKSRPANIDVAEITLSLQWILILETLFPQIVSKNSITARFCRLSCTFLAGKKVFLRQPS</sequence>
<keyword evidence="3" id="KW-0804">Transcription</keyword>
<protein>
    <submittedName>
        <fullName evidence="10">RNA polymerase II-associated protein 1</fullName>
    </submittedName>
</protein>
<keyword evidence="4" id="KW-0539">Nucleus</keyword>
<evidence type="ECO:0000256" key="1">
    <source>
        <dbReference type="ARBA" id="ARBA00004123"/>
    </source>
</evidence>
<feature type="domain" description="RPAP1/MINIYO-like TPR repeats" evidence="8">
    <location>
        <begin position="792"/>
        <end position="861"/>
    </location>
</feature>
<evidence type="ECO:0000256" key="2">
    <source>
        <dbReference type="ARBA" id="ARBA00009953"/>
    </source>
</evidence>
<feature type="domain" description="RPAP1 C-terminal" evidence="6">
    <location>
        <begin position="166"/>
        <end position="230"/>
    </location>
</feature>
<dbReference type="KEGG" id="dci:103517256"/>
<dbReference type="GeneID" id="103517256"/>
<dbReference type="AlphaFoldDB" id="A0A3Q0JDZ8"/>
<keyword evidence="9" id="KW-1185">Reference proteome</keyword>
<dbReference type="InterPro" id="IPR013929">
    <property type="entry name" value="RPAP1_C"/>
</dbReference>
<evidence type="ECO:0000259" key="6">
    <source>
        <dbReference type="Pfam" id="PF08620"/>
    </source>
</evidence>
<dbReference type="Pfam" id="PF25766">
    <property type="entry name" value="TPR_RPAP1"/>
    <property type="match status" value="1"/>
</dbReference>
<organism evidence="9 10">
    <name type="scientific">Diaphorina citri</name>
    <name type="common">Asian citrus psyllid</name>
    <dbReference type="NCBI Taxonomy" id="121845"/>
    <lineage>
        <taxon>Eukaryota</taxon>
        <taxon>Metazoa</taxon>
        <taxon>Ecdysozoa</taxon>
        <taxon>Arthropoda</taxon>
        <taxon>Hexapoda</taxon>
        <taxon>Insecta</taxon>
        <taxon>Pterygota</taxon>
        <taxon>Neoptera</taxon>
        <taxon>Paraneoptera</taxon>
        <taxon>Hemiptera</taxon>
        <taxon>Sternorrhyncha</taxon>
        <taxon>Psylloidea</taxon>
        <taxon>Psyllidae</taxon>
        <taxon>Diaphorininae</taxon>
        <taxon>Diaphorina</taxon>
    </lineage>
</organism>
<comment type="similarity">
    <text evidence="2">Belongs to the RPAP1 family.</text>
</comment>
<dbReference type="Pfam" id="PF08621">
    <property type="entry name" value="RPAP1_N"/>
    <property type="match status" value="1"/>
</dbReference>
<evidence type="ECO:0000256" key="5">
    <source>
        <dbReference type="SAM" id="MobiDB-lite"/>
    </source>
</evidence>
<accession>A0A3Q0JDZ8</accession>